<reference evidence="7 8" key="1">
    <citation type="submission" date="2019-01" db="EMBL/GenBank/DDBJ databases">
        <title>Ktedonosporobacter rubrisoli SCAWS-G2.</title>
        <authorList>
            <person name="Huang Y."/>
            <person name="Yan B."/>
        </authorList>
    </citation>
    <scope>NUCLEOTIDE SEQUENCE [LARGE SCALE GENOMIC DNA]</scope>
    <source>
        <strain evidence="7 8">SCAWS-G2</strain>
    </source>
</reference>
<dbReference type="KEGG" id="kbs:EPA93_13745"/>
<dbReference type="SUPFAM" id="SSF46785">
    <property type="entry name" value="Winged helix' DNA-binding domain"/>
    <property type="match status" value="1"/>
</dbReference>
<evidence type="ECO:0000259" key="6">
    <source>
        <dbReference type="PROSITE" id="PS50949"/>
    </source>
</evidence>
<name>A0A4P6JNV3_KTERU</name>
<dbReference type="Gene3D" id="1.10.10.10">
    <property type="entry name" value="Winged helix-like DNA-binding domain superfamily/Winged helix DNA-binding domain"/>
    <property type="match status" value="1"/>
</dbReference>
<dbReference type="Proteomes" id="UP000290365">
    <property type="component" value="Chromosome"/>
</dbReference>
<keyword evidence="2" id="KW-0663">Pyridoxal phosphate</keyword>
<dbReference type="AlphaFoldDB" id="A0A4P6JNV3"/>
<evidence type="ECO:0000313" key="7">
    <source>
        <dbReference type="EMBL" id="QBD77009.1"/>
    </source>
</evidence>
<dbReference type="EMBL" id="CP035758">
    <property type="protein sequence ID" value="QBD77009.1"/>
    <property type="molecule type" value="Genomic_DNA"/>
</dbReference>
<accession>A0A4P6JNV3</accession>
<evidence type="ECO:0000256" key="4">
    <source>
        <dbReference type="ARBA" id="ARBA00023125"/>
    </source>
</evidence>
<evidence type="ECO:0000256" key="1">
    <source>
        <dbReference type="ARBA" id="ARBA00005384"/>
    </source>
</evidence>
<feature type="domain" description="HTH gntR-type" evidence="6">
    <location>
        <begin position="31"/>
        <end position="99"/>
    </location>
</feature>
<dbReference type="SMART" id="SM00345">
    <property type="entry name" value="HTH_GNTR"/>
    <property type="match status" value="1"/>
</dbReference>
<dbReference type="GO" id="GO:0008483">
    <property type="term" value="F:transaminase activity"/>
    <property type="evidence" value="ECO:0007669"/>
    <property type="project" value="UniProtKB-KW"/>
</dbReference>
<dbReference type="GO" id="GO:0003700">
    <property type="term" value="F:DNA-binding transcription factor activity"/>
    <property type="evidence" value="ECO:0007669"/>
    <property type="project" value="InterPro"/>
</dbReference>
<dbReference type="InterPro" id="IPR000524">
    <property type="entry name" value="Tscrpt_reg_HTH_GntR"/>
</dbReference>
<dbReference type="InterPro" id="IPR036390">
    <property type="entry name" value="WH_DNA-bd_sf"/>
</dbReference>
<keyword evidence="7" id="KW-0032">Aminotransferase</keyword>
<dbReference type="GO" id="GO:0030170">
    <property type="term" value="F:pyridoxal phosphate binding"/>
    <property type="evidence" value="ECO:0007669"/>
    <property type="project" value="InterPro"/>
</dbReference>
<dbReference type="Gene3D" id="3.40.640.10">
    <property type="entry name" value="Type I PLP-dependent aspartate aminotransferase-like (Major domain)"/>
    <property type="match status" value="1"/>
</dbReference>
<dbReference type="PROSITE" id="PS50949">
    <property type="entry name" value="HTH_GNTR"/>
    <property type="match status" value="1"/>
</dbReference>
<dbReference type="Pfam" id="PF00155">
    <property type="entry name" value="Aminotran_1_2"/>
    <property type="match status" value="1"/>
</dbReference>
<dbReference type="InterPro" id="IPR004839">
    <property type="entry name" value="Aminotransferase_I/II_large"/>
</dbReference>
<dbReference type="InterPro" id="IPR015421">
    <property type="entry name" value="PyrdxlP-dep_Trfase_major"/>
</dbReference>
<organism evidence="7 8">
    <name type="scientific">Ktedonosporobacter rubrisoli</name>
    <dbReference type="NCBI Taxonomy" id="2509675"/>
    <lineage>
        <taxon>Bacteria</taxon>
        <taxon>Bacillati</taxon>
        <taxon>Chloroflexota</taxon>
        <taxon>Ktedonobacteria</taxon>
        <taxon>Ktedonobacterales</taxon>
        <taxon>Ktedonosporobacteraceae</taxon>
        <taxon>Ktedonosporobacter</taxon>
    </lineage>
</organism>
<dbReference type="GO" id="GO:0003677">
    <property type="term" value="F:DNA binding"/>
    <property type="evidence" value="ECO:0007669"/>
    <property type="project" value="UniProtKB-KW"/>
</dbReference>
<dbReference type="Pfam" id="PF00392">
    <property type="entry name" value="GntR"/>
    <property type="match status" value="1"/>
</dbReference>
<evidence type="ECO:0000256" key="3">
    <source>
        <dbReference type="ARBA" id="ARBA00023015"/>
    </source>
</evidence>
<sequence length="507" mass="56010">MTTPSKDRHSTRRMPRPAVDFLPQLQRGGKVSLEQQLVLSLREAIVSGRLRPGMRLPSSRRLAAELQVNRNTVIKALEQLISEDYVIGKIGSGTFVNKGIKLPFHGTASPSYPENARWLHAIPEPLVTPPQSPLREFRVCQPSTAAFPQALWRKAWGSALRQPLPDDYSVVAGEPELRVAIAEYLGRTRGLFRPWEDVLVSCGALQAIHLIAQATLLSGATVAFEEPGYLLARQAFESHGARIMPIPVDTDGMRVDMLPEGPSGPLLVYVTPSHQFPLGVRLSLSRRLALLEWATRNDALIVEDDYDSEFRYDAPPLPSLASLDKAGRVVYVGTFSKVISPCLRVGYVLAPPPLRDRLERLKCLSDYHTSVPLQLALAAFMKEGFFEQHISRMRRLYAEKRFVLAQALASLKPDASFLGLEAGLHMCITFGGDVDAHQLVQKSLKHGILVTPLSQYYLGSSALQGLVLGYGGLEVHEIEQTGRQLASIISVCISQAYHPEKRPGEHS</sequence>
<dbReference type="SUPFAM" id="SSF53383">
    <property type="entry name" value="PLP-dependent transferases"/>
    <property type="match status" value="1"/>
</dbReference>
<dbReference type="CDD" id="cd00609">
    <property type="entry name" value="AAT_like"/>
    <property type="match status" value="1"/>
</dbReference>
<comment type="similarity">
    <text evidence="1">In the C-terminal section; belongs to the class-I pyridoxal-phosphate-dependent aminotransferase family.</text>
</comment>
<keyword evidence="7" id="KW-0808">Transferase</keyword>
<evidence type="ECO:0000256" key="2">
    <source>
        <dbReference type="ARBA" id="ARBA00022898"/>
    </source>
</evidence>
<dbReference type="PANTHER" id="PTHR46577">
    <property type="entry name" value="HTH-TYPE TRANSCRIPTIONAL REGULATORY PROTEIN GABR"/>
    <property type="match status" value="1"/>
</dbReference>
<dbReference type="CDD" id="cd07377">
    <property type="entry name" value="WHTH_GntR"/>
    <property type="match status" value="1"/>
</dbReference>
<keyword evidence="4" id="KW-0238">DNA-binding</keyword>
<dbReference type="InterPro" id="IPR036388">
    <property type="entry name" value="WH-like_DNA-bd_sf"/>
</dbReference>
<dbReference type="PANTHER" id="PTHR46577:SF1">
    <property type="entry name" value="HTH-TYPE TRANSCRIPTIONAL REGULATORY PROTEIN GABR"/>
    <property type="match status" value="1"/>
</dbReference>
<gene>
    <name evidence="7" type="ORF">EPA93_13745</name>
</gene>
<dbReference type="InterPro" id="IPR015424">
    <property type="entry name" value="PyrdxlP-dep_Trfase"/>
</dbReference>
<proteinExistence type="inferred from homology"/>
<keyword evidence="5" id="KW-0804">Transcription</keyword>
<evidence type="ECO:0000256" key="5">
    <source>
        <dbReference type="ARBA" id="ARBA00023163"/>
    </source>
</evidence>
<dbReference type="OrthoDB" id="9802328at2"/>
<keyword evidence="3" id="KW-0805">Transcription regulation</keyword>
<keyword evidence="8" id="KW-1185">Reference proteome</keyword>
<dbReference type="PRINTS" id="PR00035">
    <property type="entry name" value="HTHGNTR"/>
</dbReference>
<dbReference type="InterPro" id="IPR051446">
    <property type="entry name" value="HTH_trans_reg/aminotransferase"/>
</dbReference>
<dbReference type="RefSeq" id="WP_129888073.1">
    <property type="nucleotide sequence ID" value="NZ_CP035758.1"/>
</dbReference>
<evidence type="ECO:0000313" key="8">
    <source>
        <dbReference type="Proteomes" id="UP000290365"/>
    </source>
</evidence>
<protein>
    <submittedName>
        <fullName evidence="7">PLP-dependent aminotransferase family protein</fullName>
    </submittedName>
</protein>